<feature type="compositionally biased region" description="Acidic residues" evidence="6">
    <location>
        <begin position="33"/>
        <end position="42"/>
    </location>
</feature>
<keyword evidence="1" id="KW-0479">Metal-binding</keyword>
<reference evidence="9 10" key="2">
    <citation type="submission" date="2024-07" db="EMBL/GenBank/DDBJ databases">
        <authorList>
            <person name="Akdeniz Z."/>
        </authorList>
    </citation>
    <scope>NUCLEOTIDE SEQUENCE [LARGE SCALE GENOMIC DNA]</scope>
</reference>
<accession>A0AA86NCJ3</accession>
<organism evidence="8">
    <name type="scientific">Hexamita inflata</name>
    <dbReference type="NCBI Taxonomy" id="28002"/>
    <lineage>
        <taxon>Eukaryota</taxon>
        <taxon>Metamonada</taxon>
        <taxon>Diplomonadida</taxon>
        <taxon>Hexamitidae</taxon>
        <taxon>Hexamitinae</taxon>
        <taxon>Hexamita</taxon>
    </lineage>
</organism>
<dbReference type="GO" id="GO:0000977">
    <property type="term" value="F:RNA polymerase II transcription regulatory region sequence-specific DNA binding"/>
    <property type="evidence" value="ECO:0007669"/>
    <property type="project" value="TreeGrafter"/>
</dbReference>
<keyword evidence="3 5" id="KW-0863">Zinc-finger</keyword>
<feature type="region of interest" description="Disordered" evidence="6">
    <location>
        <begin position="1"/>
        <end position="75"/>
    </location>
</feature>
<dbReference type="SMART" id="SM00355">
    <property type="entry name" value="ZnF_C2H2"/>
    <property type="match status" value="4"/>
</dbReference>
<dbReference type="PROSITE" id="PS50157">
    <property type="entry name" value="ZINC_FINGER_C2H2_2"/>
    <property type="match status" value="3"/>
</dbReference>
<gene>
    <name evidence="9" type="ORF">HINF_LOCUS47463</name>
    <name evidence="8" type="ORF">HINF_LOCUS4837</name>
</gene>
<evidence type="ECO:0000259" key="7">
    <source>
        <dbReference type="PROSITE" id="PS50157"/>
    </source>
</evidence>
<evidence type="ECO:0000313" key="9">
    <source>
        <dbReference type="EMBL" id="CAL6057349.1"/>
    </source>
</evidence>
<evidence type="ECO:0000256" key="1">
    <source>
        <dbReference type="ARBA" id="ARBA00022723"/>
    </source>
</evidence>
<comment type="caution">
    <text evidence="8">The sequence shown here is derived from an EMBL/GenBank/DDBJ whole genome shotgun (WGS) entry which is preliminary data.</text>
</comment>
<dbReference type="PROSITE" id="PS00028">
    <property type="entry name" value="ZINC_FINGER_C2H2_1"/>
    <property type="match status" value="3"/>
</dbReference>
<reference evidence="8" key="1">
    <citation type="submission" date="2023-06" db="EMBL/GenBank/DDBJ databases">
        <authorList>
            <person name="Kurt Z."/>
        </authorList>
    </citation>
    <scope>NUCLEOTIDE SEQUENCE</scope>
</reference>
<evidence type="ECO:0000256" key="3">
    <source>
        <dbReference type="ARBA" id="ARBA00022771"/>
    </source>
</evidence>
<evidence type="ECO:0000256" key="2">
    <source>
        <dbReference type="ARBA" id="ARBA00022737"/>
    </source>
</evidence>
<keyword evidence="10" id="KW-1185">Reference proteome</keyword>
<sequence>MESESEELILSSTDSEEQVQQPEYLNEQQQCGEQEENQEEELTSMSSFQPDRQVNLEKDENKEQSEQINESSLLDADQQNNQQLASQLKSVKFRVLDSEDTFKKIESILNVNRAQFMHGKASISPGKTGVSLSFFVKPQYYELIWSLQELLANKEQIQSVQSDSPIVPKAKKNNQNVKPITFLVDNVELFLQQIENILNIQRQAFMQGKPDIKKHSTGKYILQIFTPPQYYNLIYQTFSNYLHIGNKTKKNKSIPNNQSQKSVLQNKGGNQNQPKLIKSQQKPCVAETKRKHKQKKPVKTDQPKFVQVKFYVNNCEETLKSIEQILQVPRERFVHGKLNILGQLLQFLVEPEYLEQVQPLQQQVSLKIDEEQTVQQFKCRVCKSYFTTKEIMLTHVKQEHPKPKMCTICYEECSSFEQLQVHLQMAHRQSNQCQKCGQVFQSHQEVVEHVKQAHQEATCRYCSQQFDSYNMLQKHLQAIHYQSEDTQSYNGNESSDTDSYILISDSDE</sequence>
<feature type="region of interest" description="Disordered" evidence="6">
    <location>
        <begin position="485"/>
        <end position="508"/>
    </location>
</feature>
<protein>
    <recommendedName>
        <fullName evidence="7">C2H2-type domain-containing protein</fullName>
    </recommendedName>
</protein>
<dbReference type="EMBL" id="CATOUU010000126">
    <property type="protein sequence ID" value="CAI9917192.1"/>
    <property type="molecule type" value="Genomic_DNA"/>
</dbReference>
<proteinExistence type="predicted"/>
<feature type="domain" description="C2H2-type" evidence="7">
    <location>
        <begin position="457"/>
        <end position="485"/>
    </location>
</feature>
<keyword evidence="2" id="KW-0677">Repeat</keyword>
<feature type="region of interest" description="Disordered" evidence="6">
    <location>
        <begin position="249"/>
        <end position="298"/>
    </location>
</feature>
<dbReference type="InterPro" id="IPR013087">
    <property type="entry name" value="Znf_C2H2_type"/>
</dbReference>
<evidence type="ECO:0000256" key="4">
    <source>
        <dbReference type="ARBA" id="ARBA00022833"/>
    </source>
</evidence>
<dbReference type="GO" id="GO:0008270">
    <property type="term" value="F:zinc ion binding"/>
    <property type="evidence" value="ECO:0007669"/>
    <property type="project" value="UniProtKB-KW"/>
</dbReference>
<evidence type="ECO:0000256" key="6">
    <source>
        <dbReference type="SAM" id="MobiDB-lite"/>
    </source>
</evidence>
<keyword evidence="4" id="KW-0862">Zinc</keyword>
<name>A0AA86NCJ3_9EUKA</name>
<feature type="compositionally biased region" description="Basic and acidic residues" evidence="6">
    <location>
        <begin position="54"/>
        <end position="65"/>
    </location>
</feature>
<feature type="domain" description="C2H2-type" evidence="7">
    <location>
        <begin position="431"/>
        <end position="454"/>
    </location>
</feature>
<dbReference type="EMBL" id="CAXDID020000214">
    <property type="protein sequence ID" value="CAL6057349.1"/>
    <property type="molecule type" value="Genomic_DNA"/>
</dbReference>
<evidence type="ECO:0000313" key="10">
    <source>
        <dbReference type="Proteomes" id="UP001642409"/>
    </source>
</evidence>
<dbReference type="AlphaFoldDB" id="A0AA86NCJ3"/>
<dbReference type="Proteomes" id="UP001642409">
    <property type="component" value="Unassembled WGS sequence"/>
</dbReference>
<dbReference type="GO" id="GO:0000981">
    <property type="term" value="F:DNA-binding transcription factor activity, RNA polymerase II-specific"/>
    <property type="evidence" value="ECO:0007669"/>
    <property type="project" value="TreeGrafter"/>
</dbReference>
<feature type="compositionally biased region" description="Polar residues" evidence="6">
    <location>
        <begin position="253"/>
        <end position="282"/>
    </location>
</feature>
<dbReference type="PANTHER" id="PTHR24379:SF127">
    <property type="entry name" value="BLOODY FINGERS-RELATED"/>
    <property type="match status" value="1"/>
</dbReference>
<feature type="compositionally biased region" description="Polar residues" evidence="6">
    <location>
        <begin position="485"/>
        <end position="498"/>
    </location>
</feature>
<dbReference type="Gene3D" id="3.30.160.60">
    <property type="entry name" value="Classic Zinc Finger"/>
    <property type="match status" value="2"/>
</dbReference>
<evidence type="ECO:0000313" key="8">
    <source>
        <dbReference type="EMBL" id="CAI9917192.1"/>
    </source>
</evidence>
<feature type="compositionally biased region" description="Polar residues" evidence="6">
    <location>
        <begin position="43"/>
        <end position="52"/>
    </location>
</feature>
<dbReference type="PANTHER" id="PTHR24379">
    <property type="entry name" value="KRAB AND ZINC FINGER DOMAIN-CONTAINING"/>
    <property type="match status" value="1"/>
</dbReference>
<dbReference type="GO" id="GO:0005634">
    <property type="term" value="C:nucleus"/>
    <property type="evidence" value="ECO:0007669"/>
    <property type="project" value="TreeGrafter"/>
</dbReference>
<feature type="domain" description="C2H2-type" evidence="7">
    <location>
        <begin position="377"/>
        <end position="405"/>
    </location>
</feature>
<evidence type="ECO:0000256" key="5">
    <source>
        <dbReference type="PROSITE-ProRule" id="PRU00042"/>
    </source>
</evidence>